<dbReference type="InterPro" id="IPR022188">
    <property type="entry name" value="TASOR_DUF3715"/>
</dbReference>
<evidence type="ECO:0000256" key="2">
    <source>
        <dbReference type="SAM" id="MobiDB-lite"/>
    </source>
</evidence>
<evidence type="ECO:0008006" key="8">
    <source>
        <dbReference type="Google" id="ProtNLM"/>
    </source>
</evidence>
<feature type="region of interest" description="Disordered" evidence="2">
    <location>
        <begin position="1595"/>
        <end position="1622"/>
    </location>
</feature>
<feature type="region of interest" description="Disordered" evidence="2">
    <location>
        <begin position="1049"/>
        <end position="1135"/>
    </location>
</feature>
<feature type="domain" description="TASOR alpha/beta" evidence="4">
    <location>
        <begin position="2936"/>
        <end position="3031"/>
    </location>
</feature>
<reference evidence="6 7" key="1">
    <citation type="submission" date="2024-09" db="EMBL/GenBank/DDBJ databases">
        <title>A chromosome-level genome assembly of Gray's grenadier anchovy, Coilia grayii.</title>
        <authorList>
            <person name="Fu Z."/>
        </authorList>
    </citation>
    <scope>NUCLEOTIDE SEQUENCE [LARGE SCALE GENOMIC DNA]</scope>
    <source>
        <strain evidence="6">G4</strain>
        <tissue evidence="6">Muscle</tissue>
    </source>
</reference>
<dbReference type="EMBL" id="JBHFQA010000009">
    <property type="protein sequence ID" value="KAL2093530.1"/>
    <property type="molecule type" value="Genomic_DNA"/>
</dbReference>
<dbReference type="Pfam" id="PF24630">
    <property type="entry name" value="PIN_TASOR"/>
    <property type="match status" value="1"/>
</dbReference>
<feature type="compositionally biased region" description="Polar residues" evidence="2">
    <location>
        <begin position="1744"/>
        <end position="1756"/>
    </location>
</feature>
<gene>
    <name evidence="6" type="ORF">ACEWY4_010842</name>
</gene>
<evidence type="ECO:0000259" key="4">
    <source>
        <dbReference type="Pfam" id="PF23314"/>
    </source>
</evidence>
<evidence type="ECO:0000313" key="6">
    <source>
        <dbReference type="EMBL" id="KAL2093530.1"/>
    </source>
</evidence>
<feature type="region of interest" description="Disordered" evidence="2">
    <location>
        <begin position="719"/>
        <end position="741"/>
    </location>
</feature>
<dbReference type="InterPro" id="IPR046432">
    <property type="entry name" value="TASOR"/>
</dbReference>
<feature type="compositionally biased region" description="Polar residues" evidence="2">
    <location>
        <begin position="2099"/>
        <end position="2113"/>
    </location>
</feature>
<feature type="region of interest" description="Disordered" evidence="2">
    <location>
        <begin position="2546"/>
        <end position="2567"/>
    </location>
</feature>
<feature type="region of interest" description="Disordered" evidence="2">
    <location>
        <begin position="1910"/>
        <end position="1929"/>
    </location>
</feature>
<dbReference type="PANTHER" id="PTHR16207:SF10">
    <property type="entry name" value="PROTEIN TASOR 2"/>
    <property type="match status" value="1"/>
</dbReference>
<evidence type="ECO:0000259" key="5">
    <source>
        <dbReference type="Pfam" id="PF24630"/>
    </source>
</evidence>
<comment type="similarity">
    <text evidence="1">Belongs to the TASOR family.</text>
</comment>
<keyword evidence="7" id="KW-1185">Reference proteome</keyword>
<feature type="region of interest" description="Disordered" evidence="2">
    <location>
        <begin position="2434"/>
        <end position="2471"/>
    </location>
</feature>
<evidence type="ECO:0000259" key="3">
    <source>
        <dbReference type="Pfam" id="PF12509"/>
    </source>
</evidence>
<feature type="compositionally biased region" description="Basic and acidic residues" evidence="2">
    <location>
        <begin position="983"/>
        <end position="997"/>
    </location>
</feature>
<feature type="compositionally biased region" description="Polar residues" evidence="2">
    <location>
        <begin position="2436"/>
        <end position="2453"/>
    </location>
</feature>
<sequence>MENDIGPKEGLLEPVLPGSATFHDRILPPLHNSYLYEESKKSFIYSSAYLINNDILQKRYAAFREEKRKSGYTEEELDESFGFLLYEDESKANKLGDSGLLIGHSSSSTLGDPSNGVYVSKYSDCLDLKRWYCGKSGHIAIVRLTKGRVKEVNENYTLNFTAPTEGFDCHESDQLKAVTPTTSSFLAFERTQHYLYELLNGGVDTETCPRHVCPFAIVAFSYGKAEPAIPESSEKSEKKTVFYYQPWTGQLVIDSFTYEIGLKSSSGALLPAKLPKMLGIKNAIRVSDLRVILPKEIFETCFSGEVMVGGKCCTLFEVASTEADDKHLSLLTEELKKKDIALVFHLGDSGFFVLLHSSYFLSYEDANSEKTEALQGMFVFPETRTIHRDTKSCWKKSPLSSDILQVLPALNYAETEMEKAGLDQHEKIKMLLEKHFEHYGTLIHPGLQSSPPREASMFPDQYDVPPVFKHLFPMPKWTDDSGLQMKLYLDQPCSFEFPVKRAAELILAGREQHRDDPDDEVYYCISSPEAPSTPPSVWLEKPLDTDLHSTAEELADKSEGINSSSKELTDTSGGIDFTTEELADTLKPPESTLESRQPHHSDISNNNTEMQRKEGSPALTSLPVTSGVEPTVTAVSTEVLQPTGAVVTQKALTESAISQTSTHCDDQTQQVSSSQEVMANESTSDCATVVPEQTDDAKICETETNVALGPQIDNQALAQSKESIPHRRRRKRKRKFTKPVSKITLKQSLHSTSLSPVVATETTDGHCLGTVQDQPDTELVNQSAVETRSSEDLIKPLIELLSNKFPSETLENTSLQISENQSSEVEIPCKTTWRSYPRRGRKPDFSNRKELLEEGRETTQIHPLKRKMERESLRADLKTIITDCGRIFVPHGTEVPSEDLELVIKRQKTADCETGLKTPEVEELVSSSDTTDIVSTSEMMNDASGPKVLDGEQDLHSFTKESGASTDGSQLQGSVGPALSRQSEQKTPTEHEQHNTRNDCSSETNTTDGAQSTEAQRIKEDCSTEPQKKKKKGTEYTIISISQLRTVLRRGKKDNGSAVEKAKDTESTESETNIKDDAKSSDGQKRETVSVCQGNQDQANPAAPATDDSKSLQSSQKNQHLLGSEQKPADSKHSELDIKLGKDLNAQTLIGEFSSKKHMPLSKKARTVRNKCANTPRKWYRRKVKDILKENEHHSSDTPASRSTDSLKRALSQTASDILTGHGLEELCVASDKSCNLEVVNSSHLPADALTLLADLALSGGSGKNTKIVQNLGVDSRLSQRQGIQDSVKANSSQDTASVLHALLRRPAEALKLPAKSPMPRGLVVEGEYVVIVSKDHPYSQSPLMLGLSGSPLQALPLSRCSDSLTSTHPVGMQGRPVSRREDRIVLQVQHNPSSLSSGDKGCVNRNGWQQQSPIRKLVTSNWKERRKSRQRRRIVEKDGSIKVTRLWKEQYDFSLDSKFTNDSHDKTVTRALHGPWNVNIVDSPEELHLIFHMWIGLFYTKSTSRFFHVDPNLILQESGFTKLAEEINLRATAKLPKYDGRKVTPLINTPLGALPSQLPVRLEHLNSKDEAKNTSAPSSEALDLSVKRCRPLDLTPANTKAREPAQTLQKSHEGPNTGSSLTEVQSQLVSASKDSLSIVYHMAGSSSSMKKDMNHVSLHETQTKSSHAHENASSIKSSSSCLPECREWVDRIVKKATNEGGFVQNSSDIQRGVYSLPATKDSAQRGSSAPADSTDEISHKEVNISSESHCSSTTKPVEPGCTEDTFVVQSTLTQHESTSLVQKHDSVIKPLAEVSVNTDLSVEAAVSASSDIESVHKTPVAVSDKNYSSVEATMIVQDQNKLQTGTEAAVDEHNKSKVETILTLHVANNSKDDDIVIVQNLSDFKAETTTTVQDSQALKAGAIMDVESSVSSKAEMKPEQNDPGSVSPMAVNDLRESTSDTMVVDDPSNQKVETVMCVHEQNESKSEITMIGQNQDNHETETIEEPDSEGELVINEPNEIRAKPESVVDLLLPTDAQDQLVITEQNEQEPEPPATVMPQDDYEVQPCLAVENKNDTKAEPLATTMSPNDDEVQSSLTMQDQINTNFETVVAVTSPNDCEAQPCSTGQNQKNPETALDLPAPKDFEVQPVVSDASQKSPNKSDTKIAVQAHNDNEMMTVVNIKDQNESKPSIPVLEGEQKNTGGEKQVFQLRTETSSEENNSHSKNTAIDAQVDNNEEPMEVQLNFNLECDRSTAKNEQFAGTAMEVVREIGHQNVEHAMLLKVAEVKAQDCEGRQGGNRDLALTTENDEQVSQSSSVIPKETMEYSITDIPYDVEEQTNEEAMLPPSVIQHELEEIEKDNRCPTPTVDELPYVTAASDEMDHTMDTRIISQGSTPTQDELPPNLEFTACEESFPVVSSNTPDKAVYNTEGPDITALSHMISWFRNEQNKKHEFNSMPSQNLGQSQFRCPSSDQSDRRSHWKYANSGSQFSSNKGLQSIFSESNVQSTESYSMQYEDLTDEDFKSDDMTSYSQSRHSASEKHNALDLYASESELTVNLPYRSGSKNVAHESYHSLSEANTGKDRMEKQVQAYREREHFDTKSVSTRMRDEAYEWEDIYPSKTHSSGKRQQGGYSEYDDTYSQTWHWEKEKVRDAPNFSRNMSDKTEELDLSSDTSSSESEQESFDEPYKNYKKGEGLRVTVDFKREDFRLSGLPREPPVFTVLDDGDKQRTYENIPITKPKITMHSRTIQNTCHKGTQKYVEKFLQKWDDLHQTEDDVTQSSMDFEYLVFSEKMTDLLKSSRSKEQQTLNTACKPPMTIQFSSLNEQDTSEEIGENLPVFSDCKIKVTLPGRKEEREEDSGHMPLRLQRLACKRENEEACSKISAITAECAKSYYMMMNEICTSKIAIRTTERIRKEQDSPKPRTSKTDELCGRLKEDLFERLHDNLNSVVRQACKTKYRFFILVTSEDPFFKETKDLLENEGHICVEPEEFDLESTRPPSPLLIILRNEDIAKHVCQVPHLLELKKSPSVLFAGIDQPDDFVNLTHQELFGKGGFVVIEGTGVSKLTLENMKKIVVCLEELSKKGKWKWFLHYRDSRRFKENARSHEDVHDRKHFLDCCQEAGIVEVLPYHECDVISRDQPNYLHCLIRLQVQNATARFPVFVTDTPDRSFGKNGILTMNMNTFLQILSNDSCTIS</sequence>
<feature type="compositionally biased region" description="Polar residues" evidence="2">
    <location>
        <begin position="560"/>
        <end position="572"/>
    </location>
</feature>
<feature type="compositionally biased region" description="Polar residues" evidence="2">
    <location>
        <begin position="1111"/>
        <end position="1121"/>
    </location>
</feature>
<dbReference type="Proteomes" id="UP001591681">
    <property type="component" value="Unassembled WGS sequence"/>
</dbReference>
<name>A0ABD1K329_9TELE</name>
<feature type="domain" description="TASOR PIN" evidence="5">
    <location>
        <begin position="3035"/>
        <end position="3170"/>
    </location>
</feature>
<feature type="region of interest" description="Disordered" evidence="2">
    <location>
        <begin position="555"/>
        <end position="625"/>
    </location>
</feature>
<dbReference type="Pfam" id="PF23314">
    <property type="entry name" value="TASOR_alpha-beta"/>
    <property type="match status" value="1"/>
</dbReference>
<evidence type="ECO:0000256" key="1">
    <source>
        <dbReference type="ARBA" id="ARBA00008058"/>
    </source>
</evidence>
<feature type="region of interest" description="Disordered" evidence="2">
    <location>
        <begin position="2099"/>
        <end position="2119"/>
    </location>
</feature>
<feature type="compositionally biased region" description="Polar residues" evidence="2">
    <location>
        <begin position="1090"/>
        <end position="1099"/>
    </location>
</feature>
<comment type="caution">
    <text evidence="6">The sequence shown here is derived from an EMBL/GenBank/DDBJ whole genome shotgun (WGS) entry which is preliminary data.</text>
</comment>
<feature type="compositionally biased region" description="Polar residues" evidence="2">
    <location>
        <begin position="998"/>
        <end position="1015"/>
    </location>
</feature>
<dbReference type="InterPro" id="IPR056242">
    <property type="entry name" value="PIN_TASOR"/>
</dbReference>
<feature type="compositionally biased region" description="Basic and acidic residues" evidence="2">
    <location>
        <begin position="1060"/>
        <end position="1088"/>
    </location>
</feature>
<feature type="region of interest" description="Disordered" evidence="2">
    <location>
        <begin position="1718"/>
        <end position="1759"/>
    </location>
</feature>
<feature type="region of interest" description="Disordered" evidence="2">
    <location>
        <begin position="958"/>
        <end position="1034"/>
    </location>
</feature>
<dbReference type="Pfam" id="PF12509">
    <property type="entry name" value="DUF3715"/>
    <property type="match status" value="1"/>
</dbReference>
<feature type="compositionally biased region" description="Polar residues" evidence="2">
    <location>
        <begin position="1607"/>
        <end position="1622"/>
    </location>
</feature>
<feature type="compositionally biased region" description="Basic residues" evidence="2">
    <location>
        <begin position="726"/>
        <end position="737"/>
    </location>
</feature>
<feature type="domain" description="TASOR pseudo-PARP" evidence="3">
    <location>
        <begin position="66"/>
        <end position="214"/>
    </location>
</feature>
<proteinExistence type="inferred from homology"/>
<evidence type="ECO:0000313" key="7">
    <source>
        <dbReference type="Proteomes" id="UP001591681"/>
    </source>
</evidence>
<feature type="compositionally biased region" description="Polar residues" evidence="2">
    <location>
        <begin position="960"/>
        <end position="973"/>
    </location>
</feature>
<dbReference type="PANTHER" id="PTHR16207">
    <property type="entry name" value="SET DOMAIN-CONTAINING PROTEIN"/>
    <property type="match status" value="1"/>
</dbReference>
<feature type="region of interest" description="Disordered" evidence="2">
    <location>
        <begin position="2164"/>
        <end position="2185"/>
    </location>
</feature>
<protein>
    <recommendedName>
        <fullName evidence="8">DUF3715 domain-containing protein</fullName>
    </recommendedName>
</protein>
<organism evidence="6 7">
    <name type="scientific">Coilia grayii</name>
    <name type="common">Gray's grenadier anchovy</name>
    <dbReference type="NCBI Taxonomy" id="363190"/>
    <lineage>
        <taxon>Eukaryota</taxon>
        <taxon>Metazoa</taxon>
        <taxon>Chordata</taxon>
        <taxon>Craniata</taxon>
        <taxon>Vertebrata</taxon>
        <taxon>Euteleostomi</taxon>
        <taxon>Actinopterygii</taxon>
        <taxon>Neopterygii</taxon>
        <taxon>Teleostei</taxon>
        <taxon>Clupei</taxon>
        <taxon>Clupeiformes</taxon>
        <taxon>Clupeoidei</taxon>
        <taxon>Engraulidae</taxon>
        <taxon>Coilinae</taxon>
        <taxon>Coilia</taxon>
    </lineage>
</organism>
<accession>A0ABD1K329</accession>
<dbReference type="InterPro" id="IPR056243">
    <property type="entry name" value="TASOR_ab_dom"/>
</dbReference>
<feature type="region of interest" description="Disordered" evidence="2">
    <location>
        <begin position="2635"/>
        <end position="2670"/>
    </location>
</feature>